<dbReference type="Pfam" id="PF12833">
    <property type="entry name" value="HTH_18"/>
    <property type="match status" value="1"/>
</dbReference>
<gene>
    <name evidence="2" type="ORF">D4A92_09250</name>
</gene>
<dbReference type="EMBL" id="CP032405">
    <property type="protein sequence ID" value="QRF51606.1"/>
    <property type="molecule type" value="Genomic_DNA"/>
</dbReference>
<dbReference type="Gene3D" id="1.10.10.60">
    <property type="entry name" value="Homeodomain-like"/>
    <property type="match status" value="1"/>
</dbReference>
<keyword evidence="3" id="KW-1185">Reference proteome</keyword>
<proteinExistence type="predicted"/>
<dbReference type="Proteomes" id="UP000596351">
    <property type="component" value="Chromosome"/>
</dbReference>
<sequence length="320" mass="34960">MGHSIQVHPGDTLNYWAGAAWSYRSQEFADVTEQAGAVGGWQIASKQLGRGRYAALSETLSIGQVTITRDRINLPIGQETISPGGRVSLFFPLRSEGGWRVDGRCETDAVIAMRQGLTHLLVAPGSGSELLHVEMPAALLALDTKESVIQSRRLRPEDEFLRDWLLCLLGQARTGGGLDGSAAAALEEVLLMRLSSCAGAFAPAPSQKISRSAAIDLVSQLERALLEEDDIPETFGALCERWSFEQSEVAAATFAAFGQAPDRWYRMARLNGVHRDLRARSRGLTVTRAATRWGFFHLGRFSGDYAAFFGRHPRETLKAS</sequence>
<evidence type="ECO:0000259" key="1">
    <source>
        <dbReference type="PROSITE" id="PS01124"/>
    </source>
</evidence>
<dbReference type="PROSITE" id="PS01124">
    <property type="entry name" value="HTH_ARAC_FAMILY_2"/>
    <property type="match status" value="1"/>
</dbReference>
<accession>A0ABX7EWS7</accession>
<name>A0ABX7EWS7_9HYPH</name>
<evidence type="ECO:0000313" key="2">
    <source>
        <dbReference type="EMBL" id="QRF51606.1"/>
    </source>
</evidence>
<organism evidence="2 3">
    <name type="scientific">Rhizobium rosettiformans</name>
    <dbReference type="NCBI Taxonomy" id="1368430"/>
    <lineage>
        <taxon>Bacteria</taxon>
        <taxon>Pseudomonadati</taxon>
        <taxon>Pseudomonadota</taxon>
        <taxon>Alphaproteobacteria</taxon>
        <taxon>Hyphomicrobiales</taxon>
        <taxon>Rhizobiaceae</taxon>
        <taxon>Rhizobium/Agrobacterium group</taxon>
        <taxon>Rhizobium</taxon>
    </lineage>
</organism>
<dbReference type="RefSeq" id="WP_203019462.1">
    <property type="nucleotide sequence ID" value="NZ_CP032405.1"/>
</dbReference>
<feature type="domain" description="HTH araC/xylS-type" evidence="1">
    <location>
        <begin position="215"/>
        <end position="319"/>
    </location>
</feature>
<evidence type="ECO:0000313" key="3">
    <source>
        <dbReference type="Proteomes" id="UP000596351"/>
    </source>
</evidence>
<reference evidence="2 3" key="1">
    <citation type="submission" date="2018-09" db="EMBL/GenBank/DDBJ databases">
        <title>Rhizobium sp. MAE2-X.</title>
        <authorList>
            <person name="Lee Y."/>
            <person name="Jeon C.O."/>
        </authorList>
    </citation>
    <scope>NUCLEOTIDE SEQUENCE [LARGE SCALE GENOMIC DNA]</scope>
    <source>
        <strain evidence="2 3">MAE2-X</strain>
    </source>
</reference>
<protein>
    <submittedName>
        <fullName evidence="2">Helix-turn-helix domain-containing protein</fullName>
    </submittedName>
</protein>
<dbReference type="InterPro" id="IPR018060">
    <property type="entry name" value="HTH_AraC"/>
</dbReference>
<dbReference type="SMART" id="SM00342">
    <property type="entry name" value="HTH_ARAC"/>
    <property type="match status" value="1"/>
</dbReference>